<dbReference type="RefSeq" id="WP_127683759.1">
    <property type="nucleotide sequence ID" value="NZ_SACM01000004.1"/>
</dbReference>
<feature type="transmembrane region" description="Helical" evidence="8">
    <location>
        <begin position="406"/>
        <end position="426"/>
    </location>
</feature>
<dbReference type="Pfam" id="PF02386">
    <property type="entry name" value="TrkH"/>
    <property type="match status" value="1"/>
</dbReference>
<evidence type="ECO:0000256" key="7">
    <source>
        <dbReference type="ARBA" id="ARBA00023136"/>
    </source>
</evidence>
<accession>A0A3S2UBT0</accession>
<protein>
    <submittedName>
        <fullName evidence="9">TrkH family potassium uptake protein</fullName>
    </submittedName>
</protein>
<proteinExistence type="predicted"/>
<evidence type="ECO:0000256" key="6">
    <source>
        <dbReference type="ARBA" id="ARBA00023065"/>
    </source>
</evidence>
<organism evidence="9 10">
    <name type="scientific">Inhella crocodyli</name>
    <dbReference type="NCBI Taxonomy" id="2499851"/>
    <lineage>
        <taxon>Bacteria</taxon>
        <taxon>Pseudomonadati</taxon>
        <taxon>Pseudomonadota</taxon>
        <taxon>Betaproteobacteria</taxon>
        <taxon>Burkholderiales</taxon>
        <taxon>Sphaerotilaceae</taxon>
        <taxon>Inhella</taxon>
    </lineage>
</organism>
<keyword evidence="7 8" id="KW-0472">Membrane</keyword>
<keyword evidence="5 8" id="KW-1133">Transmembrane helix</keyword>
<comment type="caution">
    <text evidence="9">The sequence shown here is derived from an EMBL/GenBank/DDBJ whole genome shotgun (WGS) entry which is preliminary data.</text>
</comment>
<evidence type="ECO:0000256" key="2">
    <source>
        <dbReference type="ARBA" id="ARBA00022448"/>
    </source>
</evidence>
<keyword evidence="6" id="KW-0406">Ion transport</keyword>
<dbReference type="GO" id="GO:0005886">
    <property type="term" value="C:plasma membrane"/>
    <property type="evidence" value="ECO:0007669"/>
    <property type="project" value="UniProtKB-SubCell"/>
</dbReference>
<feature type="transmembrane region" description="Helical" evidence="8">
    <location>
        <begin position="6"/>
        <end position="29"/>
    </location>
</feature>
<evidence type="ECO:0000256" key="4">
    <source>
        <dbReference type="ARBA" id="ARBA00022692"/>
    </source>
</evidence>
<gene>
    <name evidence="9" type="ORF">EOD73_14620</name>
</gene>
<comment type="subcellular location">
    <subcellularLocation>
        <location evidence="1">Cell membrane</location>
        <topology evidence="1">Multi-pass membrane protein</topology>
    </subcellularLocation>
</comment>
<feature type="transmembrane region" description="Helical" evidence="8">
    <location>
        <begin position="72"/>
        <end position="96"/>
    </location>
</feature>
<dbReference type="PANTHER" id="PTHR32024:SF1">
    <property type="entry name" value="KTR SYSTEM POTASSIUM UPTAKE PROTEIN B"/>
    <property type="match status" value="1"/>
</dbReference>
<feature type="transmembrane region" description="Helical" evidence="8">
    <location>
        <begin position="41"/>
        <end position="60"/>
    </location>
</feature>
<feature type="transmembrane region" description="Helical" evidence="8">
    <location>
        <begin position="123"/>
        <end position="148"/>
    </location>
</feature>
<evidence type="ECO:0000313" key="10">
    <source>
        <dbReference type="Proteomes" id="UP000288587"/>
    </source>
</evidence>
<evidence type="ECO:0000256" key="3">
    <source>
        <dbReference type="ARBA" id="ARBA00022475"/>
    </source>
</evidence>
<name>A0A3S2UBT0_9BURK</name>
<reference evidence="9 10" key="1">
    <citation type="submission" date="2019-01" db="EMBL/GenBank/DDBJ databases">
        <authorList>
            <person name="Chen W.-M."/>
        </authorList>
    </citation>
    <scope>NUCLEOTIDE SEQUENCE [LARGE SCALE GENOMIC DNA]</scope>
    <source>
        <strain evidence="9 10">CCP-18</strain>
    </source>
</reference>
<keyword evidence="3" id="KW-1003">Cell membrane</keyword>
<dbReference type="Proteomes" id="UP000288587">
    <property type="component" value="Unassembled WGS sequence"/>
</dbReference>
<feature type="transmembrane region" description="Helical" evidence="8">
    <location>
        <begin position="296"/>
        <end position="328"/>
    </location>
</feature>
<dbReference type="InterPro" id="IPR003445">
    <property type="entry name" value="Cat_transpt"/>
</dbReference>
<keyword evidence="10" id="KW-1185">Reference proteome</keyword>
<sequence>MSRRPLNPNVLLVLGFAGLIGLGTALLSLPWATADGRGAPWLVALFTATSAVCVTGLAVVDTGSYWSHAGQWTVMGLIQLGGFGLMTAATLLGLAVNRQMRLGSRLLLQAENRSLCVGDVRGVALVVLTVTLSVEALTALVLALRFALGHGMPWGEAAWQGLFHAVSAFNNAGFSTWSDGLMRFVGDAWVLLPIMTALVVGGLGFPVMHEWWSRWRQPRRGARASIHSVLTLWGTLLLLLGGAAVLLGSEWHHTLADQPLGTKLLAALFTSASARTAGFNAVDIGALSTESLVLHYALMFVGGGSAGTAGGVKITTVFVLLLIVWSEIRGLQDVEFRRRRIDAGSQRQALTVLVLSAAVVVLATLVLVPMTPFPLEKVLFEVISAFATVGLSTGITPQLPPAGQGVLIVLMFLGRVGIVTLAVALARQHGQRPFRYPEEKPLVG</sequence>
<keyword evidence="4 8" id="KW-0812">Transmembrane</keyword>
<evidence type="ECO:0000313" key="9">
    <source>
        <dbReference type="EMBL" id="RVT83795.1"/>
    </source>
</evidence>
<evidence type="ECO:0000256" key="8">
    <source>
        <dbReference type="SAM" id="Phobius"/>
    </source>
</evidence>
<keyword evidence="2" id="KW-0813">Transport</keyword>
<dbReference type="GO" id="GO:0030001">
    <property type="term" value="P:metal ion transport"/>
    <property type="evidence" value="ECO:0007669"/>
    <property type="project" value="UniProtKB-ARBA"/>
</dbReference>
<evidence type="ECO:0000256" key="1">
    <source>
        <dbReference type="ARBA" id="ARBA00004651"/>
    </source>
</evidence>
<dbReference type="EMBL" id="SACM01000004">
    <property type="protein sequence ID" value="RVT83795.1"/>
    <property type="molecule type" value="Genomic_DNA"/>
</dbReference>
<dbReference type="AlphaFoldDB" id="A0A3S2UBT0"/>
<feature type="transmembrane region" description="Helical" evidence="8">
    <location>
        <begin position="229"/>
        <end position="249"/>
    </location>
</feature>
<dbReference type="GO" id="GO:0008324">
    <property type="term" value="F:monoatomic cation transmembrane transporter activity"/>
    <property type="evidence" value="ECO:0007669"/>
    <property type="project" value="InterPro"/>
</dbReference>
<dbReference type="PANTHER" id="PTHR32024">
    <property type="entry name" value="TRK SYSTEM POTASSIUM UPTAKE PROTEIN TRKG-RELATED"/>
    <property type="match status" value="1"/>
</dbReference>
<feature type="transmembrane region" description="Helical" evidence="8">
    <location>
        <begin position="349"/>
        <end position="370"/>
    </location>
</feature>
<feature type="transmembrane region" description="Helical" evidence="8">
    <location>
        <begin position="188"/>
        <end position="208"/>
    </location>
</feature>
<dbReference type="OrthoDB" id="9810952at2"/>
<evidence type="ECO:0000256" key="5">
    <source>
        <dbReference type="ARBA" id="ARBA00022989"/>
    </source>
</evidence>